<comment type="caution">
    <text evidence="2">The sequence shown here is derived from an EMBL/GenBank/DDBJ whole genome shotgun (WGS) entry which is preliminary data.</text>
</comment>
<accession>A0A392UWI9</accession>
<dbReference type="Proteomes" id="UP000265520">
    <property type="component" value="Unassembled WGS sequence"/>
</dbReference>
<feature type="compositionally biased region" description="Polar residues" evidence="1">
    <location>
        <begin position="1"/>
        <end position="10"/>
    </location>
</feature>
<proteinExistence type="predicted"/>
<feature type="region of interest" description="Disordered" evidence="1">
    <location>
        <begin position="1"/>
        <end position="63"/>
    </location>
</feature>
<feature type="non-terminal residue" evidence="2">
    <location>
        <position position="63"/>
    </location>
</feature>
<evidence type="ECO:0000256" key="1">
    <source>
        <dbReference type="SAM" id="MobiDB-lite"/>
    </source>
</evidence>
<name>A0A392UWI9_9FABA</name>
<protein>
    <submittedName>
        <fullName evidence="2">Uncharacterized protein</fullName>
    </submittedName>
</protein>
<dbReference type="EMBL" id="LXQA010969712">
    <property type="protein sequence ID" value="MCI79251.1"/>
    <property type="molecule type" value="Genomic_DNA"/>
</dbReference>
<feature type="compositionally biased region" description="Acidic residues" evidence="1">
    <location>
        <begin position="15"/>
        <end position="26"/>
    </location>
</feature>
<sequence>VGTSLGQPEQQAEIVTDEGSDFETAAEEEKSQDKATEEEELSGNGTEDSQSEESNKIIPLNEE</sequence>
<feature type="non-terminal residue" evidence="2">
    <location>
        <position position="1"/>
    </location>
</feature>
<keyword evidence="3" id="KW-1185">Reference proteome</keyword>
<organism evidence="2 3">
    <name type="scientific">Trifolium medium</name>
    <dbReference type="NCBI Taxonomy" id="97028"/>
    <lineage>
        <taxon>Eukaryota</taxon>
        <taxon>Viridiplantae</taxon>
        <taxon>Streptophyta</taxon>
        <taxon>Embryophyta</taxon>
        <taxon>Tracheophyta</taxon>
        <taxon>Spermatophyta</taxon>
        <taxon>Magnoliopsida</taxon>
        <taxon>eudicotyledons</taxon>
        <taxon>Gunneridae</taxon>
        <taxon>Pentapetalae</taxon>
        <taxon>rosids</taxon>
        <taxon>fabids</taxon>
        <taxon>Fabales</taxon>
        <taxon>Fabaceae</taxon>
        <taxon>Papilionoideae</taxon>
        <taxon>50 kb inversion clade</taxon>
        <taxon>NPAAA clade</taxon>
        <taxon>Hologalegina</taxon>
        <taxon>IRL clade</taxon>
        <taxon>Trifolieae</taxon>
        <taxon>Trifolium</taxon>
    </lineage>
</organism>
<evidence type="ECO:0000313" key="3">
    <source>
        <dbReference type="Proteomes" id="UP000265520"/>
    </source>
</evidence>
<reference evidence="2 3" key="1">
    <citation type="journal article" date="2018" name="Front. Plant Sci.">
        <title>Red Clover (Trifolium pratense) and Zigzag Clover (T. medium) - A Picture of Genomic Similarities and Differences.</title>
        <authorList>
            <person name="Dluhosova J."/>
            <person name="Istvanek J."/>
            <person name="Nedelnik J."/>
            <person name="Repkova J."/>
        </authorList>
    </citation>
    <scope>NUCLEOTIDE SEQUENCE [LARGE SCALE GENOMIC DNA]</scope>
    <source>
        <strain evidence="3">cv. 10/8</strain>
        <tissue evidence="2">Leaf</tissue>
    </source>
</reference>
<evidence type="ECO:0000313" key="2">
    <source>
        <dbReference type="EMBL" id="MCI79251.1"/>
    </source>
</evidence>
<dbReference type="AlphaFoldDB" id="A0A392UWI9"/>